<evidence type="ECO:0000313" key="1">
    <source>
        <dbReference type="EMBL" id="OXU16887.1"/>
    </source>
</evidence>
<accession>A0A232EEW0</accession>
<reference evidence="1 2" key="1">
    <citation type="journal article" date="2017" name="Curr. Biol.">
        <title>The Evolution of Venom by Co-option of Single-Copy Genes.</title>
        <authorList>
            <person name="Martinson E.O."/>
            <person name="Mrinalini"/>
            <person name="Kelkar Y.D."/>
            <person name="Chang C.H."/>
            <person name="Werren J.H."/>
        </authorList>
    </citation>
    <scope>NUCLEOTIDE SEQUENCE [LARGE SCALE GENOMIC DNA]</scope>
    <source>
        <strain evidence="1 2">Alberta</strain>
        <tissue evidence="1">Whole body</tissue>
    </source>
</reference>
<name>A0A232EEW0_9HYME</name>
<gene>
    <name evidence="1" type="ORF">TSAR_000869</name>
</gene>
<proteinExistence type="predicted"/>
<comment type="caution">
    <text evidence="1">The sequence shown here is derived from an EMBL/GenBank/DDBJ whole genome shotgun (WGS) entry which is preliminary data.</text>
</comment>
<protein>
    <submittedName>
        <fullName evidence="1">Uncharacterized protein</fullName>
    </submittedName>
</protein>
<dbReference type="Proteomes" id="UP000215335">
    <property type="component" value="Unassembled WGS sequence"/>
</dbReference>
<organism evidence="1 2">
    <name type="scientific">Trichomalopsis sarcophagae</name>
    <dbReference type="NCBI Taxonomy" id="543379"/>
    <lineage>
        <taxon>Eukaryota</taxon>
        <taxon>Metazoa</taxon>
        <taxon>Ecdysozoa</taxon>
        <taxon>Arthropoda</taxon>
        <taxon>Hexapoda</taxon>
        <taxon>Insecta</taxon>
        <taxon>Pterygota</taxon>
        <taxon>Neoptera</taxon>
        <taxon>Endopterygota</taxon>
        <taxon>Hymenoptera</taxon>
        <taxon>Apocrita</taxon>
        <taxon>Proctotrupomorpha</taxon>
        <taxon>Chalcidoidea</taxon>
        <taxon>Pteromalidae</taxon>
        <taxon>Pteromalinae</taxon>
        <taxon>Trichomalopsis</taxon>
    </lineage>
</organism>
<dbReference type="AlphaFoldDB" id="A0A232EEW0"/>
<sequence>NAVALEWSVNDLLDLKLSASVGFDSSTGDKNVHKKCKDAVNDREASEQSLSVTIFIIIKISSNKSDKKSWINPIPQSLRLSRPLRIALKKETDDSTIRKYNRFKNEIKNLSSYKVSPKKRDSGK</sequence>
<keyword evidence="2" id="KW-1185">Reference proteome</keyword>
<dbReference type="EMBL" id="NNAY01005208">
    <property type="protein sequence ID" value="OXU16887.1"/>
    <property type="molecule type" value="Genomic_DNA"/>
</dbReference>
<feature type="non-terminal residue" evidence="1">
    <location>
        <position position="1"/>
    </location>
</feature>
<evidence type="ECO:0000313" key="2">
    <source>
        <dbReference type="Proteomes" id="UP000215335"/>
    </source>
</evidence>